<evidence type="ECO:0000313" key="15">
    <source>
        <dbReference type="Proteomes" id="UP000811481"/>
    </source>
</evidence>
<keyword evidence="6 11" id="KW-0540">Nuclease</keyword>
<evidence type="ECO:0000256" key="5">
    <source>
        <dbReference type="ARBA" id="ARBA00022705"/>
    </source>
</evidence>
<comment type="catalytic activity">
    <reaction evidence="10 11">
        <text>DNA(n) + a 2'-deoxyribonucleoside 5'-triphosphate = DNA(n+1) + diphosphate</text>
        <dbReference type="Rhea" id="RHEA:22508"/>
        <dbReference type="Rhea" id="RHEA-COMP:17339"/>
        <dbReference type="Rhea" id="RHEA-COMP:17340"/>
        <dbReference type="ChEBI" id="CHEBI:33019"/>
        <dbReference type="ChEBI" id="CHEBI:61560"/>
        <dbReference type="ChEBI" id="CHEBI:173112"/>
        <dbReference type="EC" id="2.7.7.7"/>
    </reaction>
</comment>
<feature type="domain" description="Exonuclease" evidence="12">
    <location>
        <begin position="468"/>
        <end position="635"/>
    </location>
</feature>
<dbReference type="InterPro" id="IPR004805">
    <property type="entry name" value="DnaE2/DnaE/PolC"/>
</dbReference>
<dbReference type="SMART" id="SM00481">
    <property type="entry name" value="POLIIIAc"/>
    <property type="match status" value="1"/>
</dbReference>
<dbReference type="InterPro" id="IPR044923">
    <property type="entry name" value="PolC_middle_finger_sf"/>
</dbReference>
<comment type="function">
    <text evidence="1 11">Required for replicative DNA synthesis. This DNA polymerase also exhibits 3' to 5' exonuclease activity.</text>
</comment>
<keyword evidence="5 11" id="KW-0235">DNA replication</keyword>
<evidence type="ECO:0000313" key="14">
    <source>
        <dbReference type="EMBL" id="MBS2126501.1"/>
    </source>
</evidence>
<dbReference type="InterPro" id="IPR004013">
    <property type="entry name" value="PHP_dom"/>
</dbReference>
<evidence type="ECO:0000256" key="11">
    <source>
        <dbReference type="HAMAP-Rule" id="MF_00356"/>
    </source>
</evidence>
<dbReference type="Gene3D" id="1.10.150.870">
    <property type="match status" value="1"/>
</dbReference>
<keyword evidence="3 11" id="KW-0808">Transferase</keyword>
<dbReference type="Pfam" id="PF07733">
    <property type="entry name" value="DNA_pol3_alpha"/>
    <property type="match status" value="2"/>
</dbReference>
<keyword evidence="8 11" id="KW-0269">Exonuclease</keyword>
<dbReference type="NCBIfam" id="TIGR00573">
    <property type="entry name" value="dnaq"/>
    <property type="match status" value="1"/>
</dbReference>
<dbReference type="InterPro" id="IPR006054">
    <property type="entry name" value="DnaQ"/>
</dbReference>
<keyword evidence="4 11" id="KW-0548">Nucleotidyltransferase</keyword>
<dbReference type="Gene3D" id="6.10.140.1510">
    <property type="match status" value="1"/>
</dbReference>
<protein>
    <recommendedName>
        <fullName evidence="11">DNA polymerase III PolC-type</fullName>
        <shortName evidence="11">PolIII</shortName>
        <ecNumber evidence="11">2.7.7.7</ecNumber>
    </recommendedName>
</protein>
<dbReference type="CDD" id="cd06127">
    <property type="entry name" value="DEDDh"/>
    <property type="match status" value="1"/>
</dbReference>
<evidence type="ECO:0000256" key="1">
    <source>
        <dbReference type="ARBA" id="ARBA00003452"/>
    </source>
</evidence>
<dbReference type="Pfam" id="PF14579">
    <property type="entry name" value="HHH_6"/>
    <property type="match status" value="1"/>
</dbReference>
<comment type="caution">
    <text evidence="14">The sequence shown here is derived from an EMBL/GenBank/DDBJ whole genome shotgun (WGS) entry which is preliminary data.</text>
</comment>
<evidence type="ECO:0000256" key="4">
    <source>
        <dbReference type="ARBA" id="ARBA00022695"/>
    </source>
</evidence>
<dbReference type="InterPro" id="IPR036397">
    <property type="entry name" value="RNaseH_sf"/>
</dbReference>
<organism evidence="14 15">
    <name type="scientific">'Fragaria x ananassa' phyllody phytoplasma</name>
    <dbReference type="NCBI Taxonomy" id="2358428"/>
    <lineage>
        <taxon>Bacteria</taxon>
        <taxon>Bacillati</taxon>
        <taxon>Mycoplasmatota</taxon>
        <taxon>Mollicutes</taxon>
        <taxon>Acholeplasmatales</taxon>
        <taxon>Acholeplasmataceae</taxon>
        <taxon>Candidatus Phytoplasma</taxon>
        <taxon>16SrXIII (Mexican periwinkle virescence group)</taxon>
    </lineage>
</organism>
<evidence type="ECO:0000259" key="13">
    <source>
        <dbReference type="SMART" id="SM00481"/>
    </source>
</evidence>
<comment type="similarity">
    <text evidence="11">Belongs to the DNA polymerase type-C family. PolC subfamily.</text>
</comment>
<keyword evidence="9 11" id="KW-0239">DNA-directed DNA polymerase</keyword>
<dbReference type="InterPro" id="IPR040982">
    <property type="entry name" value="DNA_pol3_finger"/>
</dbReference>
<feature type="domain" description="Polymerase/histidinol phosphatase N-terminal" evidence="13">
    <location>
        <begin position="377"/>
        <end position="444"/>
    </location>
</feature>
<dbReference type="InterPro" id="IPR029460">
    <property type="entry name" value="DNAPol_HHH"/>
</dbReference>
<evidence type="ECO:0000256" key="2">
    <source>
        <dbReference type="ARBA" id="ARBA00022490"/>
    </source>
</evidence>
<dbReference type="Gene3D" id="3.20.20.140">
    <property type="entry name" value="Metal-dependent hydrolases"/>
    <property type="match status" value="2"/>
</dbReference>
<dbReference type="Gene3D" id="3.30.1900.20">
    <property type="match status" value="1"/>
</dbReference>
<dbReference type="PANTHER" id="PTHR32294:SF5">
    <property type="entry name" value="DNA POLYMERASE III POLC-TYPE"/>
    <property type="match status" value="1"/>
</dbReference>
<evidence type="ECO:0000256" key="3">
    <source>
        <dbReference type="ARBA" id="ARBA00022679"/>
    </source>
</evidence>
<dbReference type="InterPro" id="IPR012337">
    <property type="entry name" value="RNaseH-like_sf"/>
</dbReference>
<dbReference type="Pfam" id="PF17657">
    <property type="entry name" value="DNA_pol3_finger"/>
    <property type="match status" value="1"/>
</dbReference>
<evidence type="ECO:0000256" key="6">
    <source>
        <dbReference type="ARBA" id="ARBA00022722"/>
    </source>
</evidence>
<evidence type="ECO:0000256" key="10">
    <source>
        <dbReference type="ARBA" id="ARBA00049244"/>
    </source>
</evidence>
<dbReference type="PANTHER" id="PTHR32294">
    <property type="entry name" value="DNA POLYMERASE III SUBUNIT ALPHA"/>
    <property type="match status" value="1"/>
</dbReference>
<keyword evidence="7 11" id="KW-0378">Hydrolase</keyword>
<sequence>MFINTFEQFIKEKGFNKNYFQKLQLKKVFVLDKENTWRIHISFQHLPLISDLSTFLEELTQFLQTKYQKKAQERIDVKNIDIEIINIEYYLNFEKLDYLTSLGPSYYRYMISQAKLKEKYLDLDFFDCSNYQISFCDEQFIIAVDSESFWVAKEKIPLLKDFLACFYGLKNKVIVEKNHQITPISKNQLSYHINKLKVNQQETFTSSKVAKNEFNMKSPSKYQKSFNNDCNIYKNYQIKDLPKNKQEFDEFNEQNPNICIIFQGYLSQDIKEINFRKYSKNKANPQFFFSCVLEENHGFSIEDRDAILVKKRIDKLEKEQLLNQNLQTGQLFKIKAKMEYSFWDDVHLMIQEYEILSSSETLFPIRQDHGVYGEKRIEFHVHTKMSNLDAINSAKEYLQIAESWGHKAIAFTDHSGIYAYPEIYKFSKNKKIKPIYGLEIDFIKEKPLYITNQVEDKLTYDFNLQEATYVVFDLETTGFSSVRDKIIEIAGVKIYRGQKIAEFEAFIDPQEKLTPTIIDITNITDEMLVGQPTIDQVLPNFLQFIKNCVLVAHNSNFDMNFLKEKMKKLNLSFKPQPVIDTMGLSQSYFSKFLKYFTLKRLAQVFKVKMESHHRALSDAKATAEVFIKMINQLSDPKKDPQNVVITNFFDLQDPVDPKYERPYHINILVANQKGYRHLFELLSNALTDNFHKTSRVSKSVLAKYREGLLVGSGCYNSNIFEIALNSNIDNLKQAIAFYDYIEVQPPQAYKHLIHELGSKGQQIIETTLIKIIEETKKQGKLIIATGDVHYLNPWEKDYREIYISAKLVGGGLHKLSKYSNNCLPDNHLLTTSEMFDAFKFLQNNDLAYEIIIGNTHLLNDKIERVEAFNDKLLSLQDNIFEHILKIPSIKKEVKNLVMAKVKQLYGCNPHPLIQKRLQQELKSILGNDNNPTSNQEIAPIYYLSHLLVKKSLEDGYLVGSRGSIGSSLVATMLEITEINPLKPHYRCPQCCYTIMKMKPEEKAKYGVPKDESYYESLDKVFSGYDLENRNCPACQTVFQKDGHDIPFETFLGFEGNKTPDIDLNFAGDYQSKAHNYIKYLIGENYAFRVGTIQTVANRNAYGYVMGFLENKSFKWRKHKISQIANKIEGVKRSTGQHPGGIVIVPPGHSIYEITPIQYPANDTASQWKTTHFDYHSFEQNLFKLDILGHDDPMMIKFLMDYVKQDPNNFPFQRVQDIPLDDPQIYKLFSNDFIINTHQQNNIIVDSLGIPEFGTFFVKQMLKDIKNNNKTPIKINFAALVKISGLSHGTDVWHQNAKDAINKTGDFGIYRDKNISFNDIIGCRDDIMLQLQEKGIEPLKAFNIMEFIRKGKPQNDFKTWQIYQNEMQGIIEDWYIESAFRIKYLFPKAHATAYVIMALRISWFKVYAPLIFYSGYFSKRSEQFDHQTMVSNDVSLIEEKIEKLNKIKASKKIKAKDENLINTLKIAKEMLQRGFKFLSVDFNKSDISIFKIENNNYLRMPLLALDGLGNIAANKIIEARKEKLFTKDDFRIRSKINKTIFEQITKEHLLDSL</sequence>
<keyword evidence="15" id="KW-1185">Reference proteome</keyword>
<dbReference type="Pfam" id="PF00929">
    <property type="entry name" value="RNase_T"/>
    <property type="match status" value="1"/>
</dbReference>
<dbReference type="Proteomes" id="UP000811481">
    <property type="component" value="Unassembled WGS sequence"/>
</dbReference>
<dbReference type="NCBIfam" id="TIGR01405">
    <property type="entry name" value="polC_Gram_pos"/>
    <property type="match status" value="1"/>
</dbReference>
<dbReference type="InterPro" id="IPR003141">
    <property type="entry name" value="Pol/His_phosphatase_N"/>
</dbReference>
<dbReference type="EMBL" id="JAGVRH010000007">
    <property type="protein sequence ID" value="MBS2126501.1"/>
    <property type="molecule type" value="Genomic_DNA"/>
</dbReference>
<dbReference type="NCBIfam" id="NF001688">
    <property type="entry name" value="PRK00448.1"/>
    <property type="match status" value="1"/>
</dbReference>
<dbReference type="EC" id="2.7.7.7" evidence="11"/>
<evidence type="ECO:0000256" key="9">
    <source>
        <dbReference type="ARBA" id="ARBA00022932"/>
    </source>
</evidence>
<comment type="subcellular location">
    <subcellularLocation>
        <location evidence="11">Cytoplasm</location>
    </subcellularLocation>
</comment>
<dbReference type="InterPro" id="IPR013520">
    <property type="entry name" value="Ribonucl_H"/>
</dbReference>
<evidence type="ECO:0000259" key="12">
    <source>
        <dbReference type="SMART" id="SM00479"/>
    </source>
</evidence>
<dbReference type="SUPFAM" id="SSF53098">
    <property type="entry name" value="Ribonuclease H-like"/>
    <property type="match status" value="1"/>
</dbReference>
<dbReference type="SMART" id="SM00479">
    <property type="entry name" value="EXOIII"/>
    <property type="match status" value="1"/>
</dbReference>
<dbReference type="Gene3D" id="1.10.150.700">
    <property type="entry name" value="PolC, middle finger domain"/>
    <property type="match status" value="1"/>
</dbReference>
<evidence type="ECO:0000256" key="7">
    <source>
        <dbReference type="ARBA" id="ARBA00022801"/>
    </source>
</evidence>
<dbReference type="Gene3D" id="3.30.420.10">
    <property type="entry name" value="Ribonuclease H-like superfamily/Ribonuclease H"/>
    <property type="match status" value="1"/>
</dbReference>
<dbReference type="InterPro" id="IPR011708">
    <property type="entry name" value="DNA_pol3_alpha_NTPase_dom"/>
</dbReference>
<accession>A0ABS5K3K7</accession>
<name>A0ABS5K3K7_9MOLU</name>
<dbReference type="CDD" id="cd07435">
    <property type="entry name" value="PHP_PolIIIA_POLC"/>
    <property type="match status" value="1"/>
</dbReference>
<proteinExistence type="inferred from homology"/>
<dbReference type="Pfam" id="PF02811">
    <property type="entry name" value="PHP"/>
    <property type="match status" value="1"/>
</dbReference>
<dbReference type="GO" id="GO:0003887">
    <property type="term" value="F:DNA-directed DNA polymerase activity"/>
    <property type="evidence" value="ECO:0007669"/>
    <property type="project" value="UniProtKB-EC"/>
</dbReference>
<keyword evidence="2 11" id="KW-0963">Cytoplasm</keyword>
<dbReference type="HAMAP" id="MF_00356">
    <property type="entry name" value="DNApol_PolC"/>
    <property type="match status" value="1"/>
</dbReference>
<dbReference type="RefSeq" id="WP_212331873.1">
    <property type="nucleotide sequence ID" value="NZ_JAGVRH010000007.1"/>
</dbReference>
<gene>
    <name evidence="11" type="primary">polC</name>
    <name evidence="14" type="ORF">J8J04_02250</name>
</gene>
<dbReference type="InterPro" id="IPR006308">
    <property type="entry name" value="Pol_III_a_PolC-type_gram_pos"/>
</dbReference>
<evidence type="ECO:0000256" key="8">
    <source>
        <dbReference type="ARBA" id="ARBA00022839"/>
    </source>
</evidence>
<reference evidence="14" key="1">
    <citation type="submission" date="2021-04" db="EMBL/GenBank/DDBJ databases">
        <title>Draft genome sequence of StrPh-CL8, a phytoplasma strain causing strawberry phyllody in Chile.</title>
        <authorList>
            <person name="Cui W."/>
            <person name="Zamorano A."/>
            <person name="Fiore N."/>
        </authorList>
    </citation>
    <scope>NUCLEOTIDE SEQUENCE [LARGE SCALE GENOMIC DNA]</scope>
    <source>
        <strain evidence="14">StrPh-Cl</strain>
    </source>
</reference>